<reference evidence="2" key="1">
    <citation type="journal article" date="2015" name="Nature">
        <title>Complex archaea that bridge the gap between prokaryotes and eukaryotes.</title>
        <authorList>
            <person name="Spang A."/>
            <person name="Saw J.H."/>
            <person name="Jorgensen S.L."/>
            <person name="Zaremba-Niedzwiedzka K."/>
            <person name="Martijn J."/>
            <person name="Lind A.E."/>
            <person name="van Eijk R."/>
            <person name="Schleper C."/>
            <person name="Guy L."/>
            <person name="Ettema T.J."/>
        </authorList>
    </citation>
    <scope>NUCLEOTIDE SEQUENCE</scope>
</reference>
<gene>
    <name evidence="2" type="ORF">LCGC14_0973560</name>
</gene>
<dbReference type="PANTHER" id="PTHR33121">
    <property type="entry name" value="CYCLIC DI-GMP PHOSPHODIESTERASE PDEF"/>
    <property type="match status" value="1"/>
</dbReference>
<dbReference type="SUPFAM" id="SSF103190">
    <property type="entry name" value="Sensory domain-like"/>
    <property type="match status" value="1"/>
</dbReference>
<sequence length="408" mass="46258">MISNNTSTDDKGIVADYKGYTLSSVFQPIISIPHQRAVGYEGLVRGRTAEGVECAPVDIFTLPETSSEHLALDRICRLLHIRNFSRQPLDNEWIFINLDSLCLANEKPTPGFMDKVFSISGIEPHRVVIEILESEIDDQAYLKDLIHHFRAMGCLIAIDDFGAGHSNFDRIWELEPDIVKIDRSLIQRAAINLKVKRILSGMVSLIHEAGSLVIIEGIETPLEAQTAVEVNADMLQGFYLARPNATITPQCFRDVIQELISAQQQVRNKASHDVRHYSTEFQSLFRKAVAQFRVLSQLDDFARIIFQNDRVVRCFILSETGYQIGQSIHSRAYNDRLDKRFVPLIAADNANWSHKHYHFLAIQNPYTIQISRPYLSIAGANLCITVSLAIEIDLQVYVVCCDLDWQDE</sequence>
<evidence type="ECO:0000259" key="1">
    <source>
        <dbReference type="PROSITE" id="PS50883"/>
    </source>
</evidence>
<dbReference type="EMBL" id="LAZR01003591">
    <property type="protein sequence ID" value="KKN16674.1"/>
    <property type="molecule type" value="Genomic_DNA"/>
</dbReference>
<dbReference type="InterPro" id="IPR035919">
    <property type="entry name" value="EAL_sf"/>
</dbReference>
<organism evidence="2">
    <name type="scientific">marine sediment metagenome</name>
    <dbReference type="NCBI Taxonomy" id="412755"/>
    <lineage>
        <taxon>unclassified sequences</taxon>
        <taxon>metagenomes</taxon>
        <taxon>ecological metagenomes</taxon>
    </lineage>
</organism>
<dbReference type="PANTHER" id="PTHR33121:SF76">
    <property type="entry name" value="SIGNALING PROTEIN"/>
    <property type="match status" value="1"/>
</dbReference>
<dbReference type="GO" id="GO:0071111">
    <property type="term" value="F:cyclic-guanylate-specific phosphodiesterase activity"/>
    <property type="evidence" value="ECO:0007669"/>
    <property type="project" value="InterPro"/>
</dbReference>
<evidence type="ECO:0000313" key="2">
    <source>
        <dbReference type="EMBL" id="KKN16674.1"/>
    </source>
</evidence>
<dbReference type="PROSITE" id="PS50883">
    <property type="entry name" value="EAL"/>
    <property type="match status" value="1"/>
</dbReference>
<name>A0A0F9NFC7_9ZZZZ</name>
<dbReference type="Gene3D" id="3.30.450.20">
    <property type="entry name" value="PAS domain"/>
    <property type="match status" value="1"/>
</dbReference>
<dbReference type="SMART" id="SM00052">
    <property type="entry name" value="EAL"/>
    <property type="match status" value="1"/>
</dbReference>
<accession>A0A0F9NFC7</accession>
<dbReference type="Gene3D" id="3.20.20.450">
    <property type="entry name" value="EAL domain"/>
    <property type="match status" value="1"/>
</dbReference>
<dbReference type="AlphaFoldDB" id="A0A0F9NFC7"/>
<dbReference type="InterPro" id="IPR001633">
    <property type="entry name" value="EAL_dom"/>
</dbReference>
<dbReference type="CDD" id="cd01948">
    <property type="entry name" value="EAL"/>
    <property type="match status" value="1"/>
</dbReference>
<proteinExistence type="predicted"/>
<feature type="domain" description="EAL" evidence="1">
    <location>
        <begin position="3"/>
        <end position="257"/>
    </location>
</feature>
<dbReference type="Pfam" id="PF00563">
    <property type="entry name" value="EAL"/>
    <property type="match status" value="1"/>
</dbReference>
<dbReference type="InterPro" id="IPR029151">
    <property type="entry name" value="Sensor-like_sf"/>
</dbReference>
<dbReference type="InterPro" id="IPR050706">
    <property type="entry name" value="Cyclic-di-GMP_PDE-like"/>
</dbReference>
<protein>
    <recommendedName>
        <fullName evidence="1">EAL domain-containing protein</fullName>
    </recommendedName>
</protein>
<comment type="caution">
    <text evidence="2">The sequence shown here is derived from an EMBL/GenBank/DDBJ whole genome shotgun (WGS) entry which is preliminary data.</text>
</comment>
<dbReference type="SUPFAM" id="SSF141868">
    <property type="entry name" value="EAL domain-like"/>
    <property type="match status" value="1"/>
</dbReference>